<evidence type="ECO:0000313" key="2">
    <source>
        <dbReference type="Proteomes" id="UP000070188"/>
    </source>
</evidence>
<reference evidence="2" key="1">
    <citation type="submission" date="2015-04" db="EMBL/GenBank/DDBJ databases">
        <title>Physiological reanalysis, assessment of diazotrophy, and genome sequences of multiple isolates of Streptomyces thermoautotrophicus.</title>
        <authorList>
            <person name="MacKellar D.C."/>
            <person name="Lieber L."/>
            <person name="Norman J."/>
            <person name="Bolger A."/>
            <person name="Tobin C."/>
            <person name="Murray J.W."/>
            <person name="Chang R."/>
            <person name="Ford T."/>
            <person name="Nguyen P.Q."/>
            <person name="Woodward J."/>
            <person name="Permingeat H."/>
            <person name="Joshi N.S."/>
            <person name="Silver P.A."/>
            <person name="Usadel B."/>
            <person name="Rutherford A.W."/>
            <person name="Friesen M."/>
            <person name="Prell J."/>
        </authorList>
    </citation>
    <scope>NUCLEOTIDE SEQUENCE [LARGE SCALE GENOMIC DNA]</scope>
    <source>
        <strain evidence="2">H1</strain>
    </source>
</reference>
<dbReference type="PATRIC" id="fig|1469144.10.peg.67"/>
<geneLocation type="plasmid" evidence="1">
    <name>unnamed</name>
</geneLocation>
<dbReference type="Proteomes" id="UP000070188">
    <property type="component" value="Unassembled WGS sequence"/>
</dbReference>
<comment type="caution">
    <text evidence="1">The sequence shown here is derived from an EMBL/GenBank/DDBJ whole genome shotgun (WGS) entry which is preliminary data.</text>
</comment>
<evidence type="ECO:0000313" key="1">
    <source>
        <dbReference type="EMBL" id="KWW97419.1"/>
    </source>
</evidence>
<keyword evidence="2" id="KW-1185">Reference proteome</keyword>
<organism evidence="1 2">
    <name type="scientific">Carbonactinospora thermoautotrophica</name>
    <dbReference type="NCBI Taxonomy" id="1469144"/>
    <lineage>
        <taxon>Bacteria</taxon>
        <taxon>Bacillati</taxon>
        <taxon>Actinomycetota</taxon>
        <taxon>Actinomycetes</taxon>
        <taxon>Kitasatosporales</taxon>
        <taxon>Carbonactinosporaceae</taxon>
        <taxon>Carbonactinospora</taxon>
    </lineage>
</organism>
<dbReference type="EMBL" id="LAXD01000002">
    <property type="protein sequence ID" value="KWW97419.1"/>
    <property type="molecule type" value="Genomic_DNA"/>
</dbReference>
<gene>
    <name evidence="1" type="ORF">LI90_4391</name>
</gene>
<name>A0A132MI22_9ACTN</name>
<proteinExistence type="predicted"/>
<accession>A0A132MI22</accession>
<keyword evidence="1" id="KW-0614">Plasmid</keyword>
<sequence length="215" mass="24053">MTMAETAALFKVVTVRAVPDGDVYNRDVWVEQTYTVAHPREALQRFAQEFPEVVRLNDAAVPAAWITAWTPGRGPRPEERLMNWERDPDAEVSDGWLSNMAAAVTNLRNQLEWEPRYCTRATVYVPCPGCVQLDGSSTLLTRKLGRYGAYYQCGACGWKTGARTRKARQAHERAYIAGWCGATLYAGVNPSGVPITLCGECDRGYRWPTAGQLYR</sequence>
<dbReference type="AlphaFoldDB" id="A0A132MI22"/>
<protein>
    <submittedName>
        <fullName evidence="1">Uncharacterized protein</fullName>
    </submittedName>
</protein>